<feature type="non-terminal residue" evidence="1">
    <location>
        <position position="1"/>
    </location>
</feature>
<dbReference type="Proteomes" id="UP001189429">
    <property type="component" value="Unassembled WGS sequence"/>
</dbReference>
<gene>
    <name evidence="1" type="ORF">PCOR1329_LOCUS81105</name>
</gene>
<sequence length="66" mass="7430">RNQRKAIKKSGKHSPDIVAQPISTCFPCAALPQVCCQTYYMMIHSLEAAEQNRTEALRRPQRVSNG</sequence>
<comment type="caution">
    <text evidence="1">The sequence shown here is derived from an EMBL/GenBank/DDBJ whole genome shotgun (WGS) entry which is preliminary data.</text>
</comment>
<reference evidence="1" key="1">
    <citation type="submission" date="2023-10" db="EMBL/GenBank/DDBJ databases">
        <authorList>
            <person name="Chen Y."/>
            <person name="Shah S."/>
            <person name="Dougan E. K."/>
            <person name="Thang M."/>
            <person name="Chan C."/>
        </authorList>
    </citation>
    <scope>NUCLEOTIDE SEQUENCE [LARGE SCALE GENOMIC DNA]</scope>
</reference>
<name>A0ABN9XZ15_9DINO</name>
<evidence type="ECO:0000313" key="2">
    <source>
        <dbReference type="Proteomes" id="UP001189429"/>
    </source>
</evidence>
<accession>A0ABN9XZ15</accession>
<protein>
    <submittedName>
        <fullName evidence="1">Uncharacterized protein</fullName>
    </submittedName>
</protein>
<evidence type="ECO:0000313" key="1">
    <source>
        <dbReference type="EMBL" id="CAK0905377.1"/>
    </source>
</evidence>
<proteinExistence type="predicted"/>
<dbReference type="EMBL" id="CAUYUJ010021550">
    <property type="protein sequence ID" value="CAK0905377.1"/>
    <property type="molecule type" value="Genomic_DNA"/>
</dbReference>
<keyword evidence="2" id="KW-1185">Reference proteome</keyword>
<organism evidence="1 2">
    <name type="scientific">Prorocentrum cordatum</name>
    <dbReference type="NCBI Taxonomy" id="2364126"/>
    <lineage>
        <taxon>Eukaryota</taxon>
        <taxon>Sar</taxon>
        <taxon>Alveolata</taxon>
        <taxon>Dinophyceae</taxon>
        <taxon>Prorocentrales</taxon>
        <taxon>Prorocentraceae</taxon>
        <taxon>Prorocentrum</taxon>
    </lineage>
</organism>